<protein>
    <submittedName>
        <fullName evidence="1">Uncharacterized protein</fullName>
    </submittedName>
</protein>
<dbReference type="AlphaFoldDB" id="A0A5B7H5D8"/>
<comment type="caution">
    <text evidence="1">The sequence shown here is derived from an EMBL/GenBank/DDBJ whole genome shotgun (WGS) entry which is preliminary data.</text>
</comment>
<accession>A0A5B7H5D8</accession>
<keyword evidence="2" id="KW-1185">Reference proteome</keyword>
<gene>
    <name evidence="1" type="ORF">E2C01_059446</name>
</gene>
<sequence length="63" mass="7028">MASARVERRVNCRRLGLLFVAVTRCGDAHRGNVDAPKEFVPRKRSPMTGRVAAALQRLHVSNE</sequence>
<organism evidence="1 2">
    <name type="scientific">Portunus trituberculatus</name>
    <name type="common">Swimming crab</name>
    <name type="synonym">Neptunus trituberculatus</name>
    <dbReference type="NCBI Taxonomy" id="210409"/>
    <lineage>
        <taxon>Eukaryota</taxon>
        <taxon>Metazoa</taxon>
        <taxon>Ecdysozoa</taxon>
        <taxon>Arthropoda</taxon>
        <taxon>Crustacea</taxon>
        <taxon>Multicrustacea</taxon>
        <taxon>Malacostraca</taxon>
        <taxon>Eumalacostraca</taxon>
        <taxon>Eucarida</taxon>
        <taxon>Decapoda</taxon>
        <taxon>Pleocyemata</taxon>
        <taxon>Brachyura</taxon>
        <taxon>Eubrachyura</taxon>
        <taxon>Portunoidea</taxon>
        <taxon>Portunidae</taxon>
        <taxon>Portuninae</taxon>
        <taxon>Portunus</taxon>
    </lineage>
</organism>
<proteinExistence type="predicted"/>
<name>A0A5B7H5D8_PORTR</name>
<evidence type="ECO:0000313" key="1">
    <source>
        <dbReference type="EMBL" id="MPC65313.1"/>
    </source>
</evidence>
<dbReference type="EMBL" id="VSRR010023204">
    <property type="protein sequence ID" value="MPC65313.1"/>
    <property type="molecule type" value="Genomic_DNA"/>
</dbReference>
<dbReference type="Proteomes" id="UP000324222">
    <property type="component" value="Unassembled WGS sequence"/>
</dbReference>
<evidence type="ECO:0000313" key="2">
    <source>
        <dbReference type="Proteomes" id="UP000324222"/>
    </source>
</evidence>
<reference evidence="1 2" key="1">
    <citation type="submission" date="2019-05" db="EMBL/GenBank/DDBJ databases">
        <title>Another draft genome of Portunus trituberculatus and its Hox gene families provides insights of decapod evolution.</title>
        <authorList>
            <person name="Jeong J.-H."/>
            <person name="Song I."/>
            <person name="Kim S."/>
            <person name="Choi T."/>
            <person name="Kim D."/>
            <person name="Ryu S."/>
            <person name="Kim W."/>
        </authorList>
    </citation>
    <scope>NUCLEOTIDE SEQUENCE [LARGE SCALE GENOMIC DNA]</scope>
    <source>
        <tissue evidence="1">Muscle</tissue>
    </source>
</reference>